<feature type="region of interest" description="Disordered" evidence="1">
    <location>
        <begin position="1"/>
        <end position="31"/>
    </location>
</feature>
<comment type="caution">
    <text evidence="2">The sequence shown here is derived from an EMBL/GenBank/DDBJ whole genome shotgun (WGS) entry which is preliminary data.</text>
</comment>
<sequence length="62" mass="6390">MRDKETADGSRSSACGGCNSTPKKSIAQAPTRLGLVGPRADFNRAQLASIGSTCKEPTHVTG</sequence>
<dbReference type="Proteomes" id="UP001234178">
    <property type="component" value="Unassembled WGS sequence"/>
</dbReference>
<evidence type="ECO:0000313" key="3">
    <source>
        <dbReference type="Proteomes" id="UP001234178"/>
    </source>
</evidence>
<name>A0ABR0A418_9CRUS</name>
<accession>A0ABR0A418</accession>
<dbReference type="EMBL" id="JAOYFB010000036">
    <property type="protein sequence ID" value="KAK4019892.1"/>
    <property type="molecule type" value="Genomic_DNA"/>
</dbReference>
<reference evidence="2 3" key="1">
    <citation type="journal article" date="2023" name="Nucleic Acids Res.">
        <title>The hologenome of Daphnia magna reveals possible DNA methylation and microbiome-mediated evolution of the host genome.</title>
        <authorList>
            <person name="Chaturvedi A."/>
            <person name="Li X."/>
            <person name="Dhandapani V."/>
            <person name="Marshall H."/>
            <person name="Kissane S."/>
            <person name="Cuenca-Cambronero M."/>
            <person name="Asole G."/>
            <person name="Calvet F."/>
            <person name="Ruiz-Romero M."/>
            <person name="Marangio P."/>
            <person name="Guigo R."/>
            <person name="Rago D."/>
            <person name="Mirbahai L."/>
            <person name="Eastwood N."/>
            <person name="Colbourne J.K."/>
            <person name="Zhou J."/>
            <person name="Mallon E."/>
            <person name="Orsini L."/>
        </authorList>
    </citation>
    <scope>NUCLEOTIDE SEQUENCE [LARGE SCALE GENOMIC DNA]</scope>
    <source>
        <strain evidence="2">LRV0_1</strain>
    </source>
</reference>
<organism evidence="2 3">
    <name type="scientific">Daphnia magna</name>
    <dbReference type="NCBI Taxonomy" id="35525"/>
    <lineage>
        <taxon>Eukaryota</taxon>
        <taxon>Metazoa</taxon>
        <taxon>Ecdysozoa</taxon>
        <taxon>Arthropoda</taxon>
        <taxon>Crustacea</taxon>
        <taxon>Branchiopoda</taxon>
        <taxon>Diplostraca</taxon>
        <taxon>Cladocera</taxon>
        <taxon>Anomopoda</taxon>
        <taxon>Daphniidae</taxon>
        <taxon>Daphnia</taxon>
    </lineage>
</organism>
<proteinExistence type="predicted"/>
<feature type="compositionally biased region" description="Polar residues" evidence="1">
    <location>
        <begin position="9"/>
        <end position="23"/>
    </location>
</feature>
<evidence type="ECO:0000256" key="1">
    <source>
        <dbReference type="SAM" id="MobiDB-lite"/>
    </source>
</evidence>
<gene>
    <name evidence="2" type="ORF">OUZ56_001893</name>
</gene>
<evidence type="ECO:0000313" key="2">
    <source>
        <dbReference type="EMBL" id="KAK4019892.1"/>
    </source>
</evidence>
<protein>
    <submittedName>
        <fullName evidence="2">Uncharacterized protein</fullName>
    </submittedName>
</protein>
<keyword evidence="3" id="KW-1185">Reference proteome</keyword>